<accession>Q54E81</accession>
<comment type="caution">
    <text evidence="2">The sequence shown here is derived from an EMBL/GenBank/DDBJ whole genome shotgun (WGS) entry which is preliminary data.</text>
</comment>
<reference evidence="2 3" key="1">
    <citation type="journal article" date="2005" name="Nature">
        <title>The genome of the social amoeba Dictyostelium discoideum.</title>
        <authorList>
            <consortium name="The Dictyostelium discoideum Sequencing Consortium"/>
            <person name="Eichinger L."/>
            <person name="Pachebat J.A."/>
            <person name="Glockner G."/>
            <person name="Rajandream M.A."/>
            <person name="Sucgang R."/>
            <person name="Berriman M."/>
            <person name="Song J."/>
            <person name="Olsen R."/>
            <person name="Szafranski K."/>
            <person name="Xu Q."/>
            <person name="Tunggal B."/>
            <person name="Kummerfeld S."/>
            <person name="Madera M."/>
            <person name="Konfortov B.A."/>
            <person name="Rivero F."/>
            <person name="Bankier A.T."/>
            <person name="Lehmann R."/>
            <person name="Hamlin N."/>
            <person name="Davies R."/>
            <person name="Gaudet P."/>
            <person name="Fey P."/>
            <person name="Pilcher K."/>
            <person name="Chen G."/>
            <person name="Saunders D."/>
            <person name="Sodergren E."/>
            <person name="Davis P."/>
            <person name="Kerhornou A."/>
            <person name="Nie X."/>
            <person name="Hall N."/>
            <person name="Anjard C."/>
            <person name="Hemphill L."/>
            <person name="Bason N."/>
            <person name="Farbrother P."/>
            <person name="Desany B."/>
            <person name="Just E."/>
            <person name="Morio T."/>
            <person name="Rost R."/>
            <person name="Churcher C."/>
            <person name="Cooper J."/>
            <person name="Haydock S."/>
            <person name="van Driessche N."/>
            <person name="Cronin A."/>
            <person name="Goodhead I."/>
            <person name="Muzny D."/>
            <person name="Mourier T."/>
            <person name="Pain A."/>
            <person name="Lu M."/>
            <person name="Harper D."/>
            <person name="Lindsay R."/>
            <person name="Hauser H."/>
            <person name="James K."/>
            <person name="Quiles M."/>
            <person name="Madan Babu M."/>
            <person name="Saito T."/>
            <person name="Buchrieser C."/>
            <person name="Wardroper A."/>
            <person name="Felder M."/>
            <person name="Thangavelu M."/>
            <person name="Johnson D."/>
            <person name="Knights A."/>
            <person name="Loulseged H."/>
            <person name="Mungall K."/>
            <person name="Oliver K."/>
            <person name="Price C."/>
            <person name="Quail M.A."/>
            <person name="Urushihara H."/>
            <person name="Hernandez J."/>
            <person name="Rabbinowitsch E."/>
            <person name="Steffen D."/>
            <person name="Sanders M."/>
            <person name="Ma J."/>
            <person name="Kohara Y."/>
            <person name="Sharp S."/>
            <person name="Simmonds M."/>
            <person name="Spiegler S."/>
            <person name="Tivey A."/>
            <person name="Sugano S."/>
            <person name="White B."/>
            <person name="Walker D."/>
            <person name="Woodward J."/>
            <person name="Winckler T."/>
            <person name="Tanaka Y."/>
            <person name="Shaulsky G."/>
            <person name="Schleicher M."/>
            <person name="Weinstock G."/>
            <person name="Rosenthal A."/>
            <person name="Cox E.C."/>
            <person name="Chisholm R.L."/>
            <person name="Gibbs R."/>
            <person name="Loomis W.F."/>
            <person name="Platzer M."/>
            <person name="Kay R.R."/>
            <person name="Williams J."/>
            <person name="Dear P.H."/>
            <person name="Noegel A.A."/>
            <person name="Barrell B."/>
            <person name="Kuspa A."/>
        </authorList>
    </citation>
    <scope>NUCLEOTIDE SEQUENCE [LARGE SCALE GENOMIC DNA]</scope>
    <source>
        <strain evidence="2 3">AX4</strain>
    </source>
</reference>
<evidence type="ECO:0000313" key="2">
    <source>
        <dbReference type="EMBL" id="EAL61582.1"/>
    </source>
</evidence>
<gene>
    <name evidence="2" type="ORF">DDB_G0291772</name>
</gene>
<protein>
    <recommendedName>
        <fullName evidence="4">Major facilitator superfamily (MFS) profile domain-containing protein</fullName>
    </recommendedName>
</protein>
<keyword evidence="1" id="KW-1133">Transmembrane helix</keyword>
<dbReference type="SUPFAM" id="SSF103473">
    <property type="entry name" value="MFS general substrate transporter"/>
    <property type="match status" value="1"/>
</dbReference>
<feature type="transmembrane region" description="Helical" evidence="1">
    <location>
        <begin position="158"/>
        <end position="178"/>
    </location>
</feature>
<dbReference type="PhylomeDB" id="Q54E81"/>
<feature type="transmembrane region" description="Helical" evidence="1">
    <location>
        <begin position="227"/>
        <end position="247"/>
    </location>
</feature>
<evidence type="ECO:0008006" key="4">
    <source>
        <dbReference type="Google" id="ProtNLM"/>
    </source>
</evidence>
<keyword evidence="1" id="KW-0812">Transmembrane</keyword>
<feature type="transmembrane region" description="Helical" evidence="1">
    <location>
        <begin position="97"/>
        <end position="119"/>
    </location>
</feature>
<feature type="transmembrane region" description="Helical" evidence="1">
    <location>
        <begin position="253"/>
        <end position="271"/>
    </location>
</feature>
<feature type="transmembrane region" description="Helical" evidence="1">
    <location>
        <begin position="41"/>
        <end position="60"/>
    </location>
</feature>
<dbReference type="EMBL" id="AAFI02000182">
    <property type="protein sequence ID" value="EAL61582.1"/>
    <property type="molecule type" value="Genomic_DNA"/>
</dbReference>
<dbReference type="InterPro" id="IPR036259">
    <property type="entry name" value="MFS_trans_sf"/>
</dbReference>
<sequence>MTISDKCNIGQNFGLFFFVPSFLNGILSVSNLNIYNNDSKVYQLIYFLFMVIAVVLILLLKKSCCEQNENITVSGTDPQSLFNAIAYPMGIWADKKFLYLAPAIALLGIVSTLFPFGFLTTTISEFDFSQIIFGGINFLGAVVSLLFGFLFDRFEKKYLLYAIATVGVIGAALNIGYAHTTCCTQGQVNLAYASLIFNTITQYGLKVLVFSLLGSIYLDCRSLSANVCYQLLSTLAFLIIDLFFSYVSSVACFYIYFLILILACIGIFKFLSSNDDQEQQLV</sequence>
<organism evidence="2 3">
    <name type="scientific">Dictyostelium discoideum</name>
    <name type="common">Social amoeba</name>
    <dbReference type="NCBI Taxonomy" id="44689"/>
    <lineage>
        <taxon>Eukaryota</taxon>
        <taxon>Amoebozoa</taxon>
        <taxon>Evosea</taxon>
        <taxon>Eumycetozoa</taxon>
        <taxon>Dictyostelia</taxon>
        <taxon>Dictyosteliales</taxon>
        <taxon>Dictyosteliaceae</taxon>
        <taxon>Dictyostelium</taxon>
    </lineage>
</organism>
<feature type="transmembrane region" description="Helical" evidence="1">
    <location>
        <begin position="12"/>
        <end position="35"/>
    </location>
</feature>
<feature type="transmembrane region" description="Helical" evidence="1">
    <location>
        <begin position="131"/>
        <end position="151"/>
    </location>
</feature>
<evidence type="ECO:0000313" key="3">
    <source>
        <dbReference type="Proteomes" id="UP000002195"/>
    </source>
</evidence>
<dbReference type="VEuPathDB" id="AmoebaDB:DDB_G0291772"/>
<dbReference type="Proteomes" id="UP000002195">
    <property type="component" value="Unassembled WGS sequence"/>
</dbReference>
<dbReference type="dictyBase" id="DDB_G0291772"/>
<evidence type="ECO:0000256" key="1">
    <source>
        <dbReference type="SAM" id="Phobius"/>
    </source>
</evidence>
<keyword evidence="1" id="KW-0472">Membrane</keyword>
<dbReference type="PaxDb" id="44689-DDB0219690"/>
<feature type="transmembrane region" description="Helical" evidence="1">
    <location>
        <begin position="190"/>
        <end position="215"/>
    </location>
</feature>
<name>Q54E81_DICDI</name>
<keyword evidence="3" id="KW-1185">Reference proteome</keyword>
<dbReference type="FunCoup" id="Q54E81">
    <property type="interactions" value="1"/>
</dbReference>
<dbReference type="KEGG" id="ddi:DDB_G0291772"/>
<dbReference type="HOGENOM" id="CLU_060856_0_0_1"/>
<dbReference type="GeneID" id="8628311"/>
<dbReference type="InParanoid" id="Q54E81"/>
<dbReference type="Gene3D" id="1.20.1250.20">
    <property type="entry name" value="MFS general substrate transporter like domains"/>
    <property type="match status" value="1"/>
</dbReference>
<dbReference type="AlphaFoldDB" id="Q54E81"/>
<dbReference type="RefSeq" id="XP_629981.1">
    <property type="nucleotide sequence ID" value="XM_629979.1"/>
</dbReference>
<proteinExistence type="predicted"/>